<dbReference type="InterPro" id="IPR023393">
    <property type="entry name" value="START-like_dom_sf"/>
</dbReference>
<proteinExistence type="predicted"/>
<keyword evidence="2" id="KW-1185">Reference proteome</keyword>
<sequence>MARWYPLAESDDNFLRTARFRFPHEVHIAAPPERVWQVLAADDALVSWSKLITGAAWTSPRPFGVGTTRTVTVGGVASLRERFYRWDEGSRMTFSAEAANRPGFRRFAEDLRLLPETGGTRLCWTFAVDAAPWLVPVLAASGPVLRRVTGGWASGVVSRVDRLDRENR</sequence>
<dbReference type="KEGG" id="aab:A4R43_13075"/>
<dbReference type="OrthoDB" id="581838at2"/>
<accession>A0A344L5P2</accession>
<dbReference type="InterPro" id="IPR019587">
    <property type="entry name" value="Polyketide_cyclase/dehydratase"/>
</dbReference>
<dbReference type="AlphaFoldDB" id="A0A344L5P2"/>
<evidence type="ECO:0000313" key="1">
    <source>
        <dbReference type="EMBL" id="AXB43366.1"/>
    </source>
</evidence>
<protein>
    <recommendedName>
        <fullName evidence="3">Polyketide cyclase</fullName>
    </recommendedName>
</protein>
<organism evidence="1 2">
    <name type="scientific">Amycolatopsis albispora</name>
    <dbReference type="NCBI Taxonomy" id="1804986"/>
    <lineage>
        <taxon>Bacteria</taxon>
        <taxon>Bacillati</taxon>
        <taxon>Actinomycetota</taxon>
        <taxon>Actinomycetes</taxon>
        <taxon>Pseudonocardiales</taxon>
        <taxon>Pseudonocardiaceae</taxon>
        <taxon>Amycolatopsis</taxon>
    </lineage>
</organism>
<dbReference type="Pfam" id="PF10604">
    <property type="entry name" value="Polyketide_cyc2"/>
    <property type="match status" value="1"/>
</dbReference>
<dbReference type="Gene3D" id="3.30.530.20">
    <property type="match status" value="1"/>
</dbReference>
<reference evidence="1 2" key="1">
    <citation type="submission" date="2016-04" db="EMBL/GenBank/DDBJ databases">
        <title>Complete genome sequence and analysis of deep-sea sediment isolate, Amycolatopsis sp. WP1.</title>
        <authorList>
            <person name="Wang H."/>
            <person name="Chen S."/>
            <person name="Wu Q."/>
        </authorList>
    </citation>
    <scope>NUCLEOTIDE SEQUENCE [LARGE SCALE GENOMIC DNA]</scope>
    <source>
        <strain evidence="1 2">WP1</strain>
    </source>
</reference>
<name>A0A344L5P2_9PSEU</name>
<dbReference type="Proteomes" id="UP000250434">
    <property type="component" value="Chromosome"/>
</dbReference>
<dbReference type="SUPFAM" id="SSF55961">
    <property type="entry name" value="Bet v1-like"/>
    <property type="match status" value="1"/>
</dbReference>
<dbReference type="RefSeq" id="WP_113692610.1">
    <property type="nucleotide sequence ID" value="NZ_CP015163.1"/>
</dbReference>
<gene>
    <name evidence="1" type="ORF">A4R43_13075</name>
</gene>
<dbReference type="CDD" id="cd07821">
    <property type="entry name" value="PYR_PYL_RCAR_like"/>
    <property type="match status" value="1"/>
</dbReference>
<evidence type="ECO:0008006" key="3">
    <source>
        <dbReference type="Google" id="ProtNLM"/>
    </source>
</evidence>
<dbReference type="EMBL" id="CP015163">
    <property type="protein sequence ID" value="AXB43366.1"/>
    <property type="molecule type" value="Genomic_DNA"/>
</dbReference>
<evidence type="ECO:0000313" key="2">
    <source>
        <dbReference type="Proteomes" id="UP000250434"/>
    </source>
</evidence>